<dbReference type="RefSeq" id="WP_324619566.1">
    <property type="nucleotide sequence ID" value="NZ_JAYKOT010000003.1"/>
</dbReference>
<dbReference type="EMBL" id="JAYKOT010000003">
    <property type="protein sequence ID" value="MEB3429374.1"/>
    <property type="molecule type" value="Genomic_DNA"/>
</dbReference>
<organism evidence="1 2">
    <name type="scientific">Citroniella saccharovorans</name>
    <dbReference type="NCBI Taxonomy" id="2053367"/>
    <lineage>
        <taxon>Bacteria</taxon>
        <taxon>Bacillati</taxon>
        <taxon>Bacillota</taxon>
        <taxon>Tissierellia</taxon>
        <taxon>Tissierellales</taxon>
        <taxon>Peptoniphilaceae</taxon>
        <taxon>Citroniella</taxon>
    </lineage>
</organism>
<comment type="caution">
    <text evidence="1">The sequence shown here is derived from an EMBL/GenBank/DDBJ whole genome shotgun (WGS) entry which is preliminary data.</text>
</comment>
<gene>
    <name evidence="1" type="ORF">VLK81_04980</name>
</gene>
<sequence>MKKIYLALAIISILTSCNKRTMPLDSSKGESHVIQHNDTSEKTDLSMEKTLENMKGEKDEILNFFKSFDINYSAMSETLGLLVKNDKNKSVNLSHTFFEEIPSYSKELFYYNDKLYLIYTDNSKDDSNRCDLILREIDKNKNINEETLVKNIMFIEPFSSCIGSRLYFSTISLDGKSIFSYYNLDSGEVTSIKESDFNVSDKGVCSGEYVTFISEYQAKPIYQISTYENQSLTTDKPKKNELVFLDENLKDSNSFDIDPIDSFYTIDDMIFTHDRMYDDNKTTIRLYDKNFKEFYKSDDIFINRVIGVKKLKRKDKDYILLKEEGENLILLDYKDNSIYYLAKYIGDTFSYINIIGEDLVFDAGDGKYIKIE</sequence>
<name>A0AAW9MXZ7_9FIRM</name>
<evidence type="ECO:0000313" key="1">
    <source>
        <dbReference type="EMBL" id="MEB3429374.1"/>
    </source>
</evidence>
<evidence type="ECO:0008006" key="3">
    <source>
        <dbReference type="Google" id="ProtNLM"/>
    </source>
</evidence>
<keyword evidence="2" id="KW-1185">Reference proteome</keyword>
<dbReference type="PROSITE" id="PS51257">
    <property type="entry name" value="PROKAR_LIPOPROTEIN"/>
    <property type="match status" value="1"/>
</dbReference>
<proteinExistence type="predicted"/>
<dbReference type="Proteomes" id="UP001357733">
    <property type="component" value="Unassembled WGS sequence"/>
</dbReference>
<protein>
    <recommendedName>
        <fullName evidence="3">Lipoprotein</fullName>
    </recommendedName>
</protein>
<reference evidence="1 2" key="1">
    <citation type="submission" date="2024-01" db="EMBL/GenBank/DDBJ databases">
        <title>Complete genome sequence of Citroniella saccharovorans strain M6.X9, isolated from human fecal sample.</title>
        <authorList>
            <person name="Cheng G."/>
            <person name="Westerholm M."/>
            <person name="Schnurer A."/>
        </authorList>
    </citation>
    <scope>NUCLEOTIDE SEQUENCE [LARGE SCALE GENOMIC DNA]</scope>
    <source>
        <strain evidence="1 2">DSM 29873</strain>
    </source>
</reference>
<dbReference type="AlphaFoldDB" id="A0AAW9MXZ7"/>
<accession>A0AAW9MXZ7</accession>
<evidence type="ECO:0000313" key="2">
    <source>
        <dbReference type="Proteomes" id="UP001357733"/>
    </source>
</evidence>